<evidence type="ECO:0000313" key="4">
    <source>
        <dbReference type="Proteomes" id="UP000663852"/>
    </source>
</evidence>
<keyword evidence="3" id="KW-1185">Reference proteome</keyword>
<comment type="caution">
    <text evidence="2">The sequence shown here is derived from an EMBL/GenBank/DDBJ whole genome shotgun (WGS) entry which is preliminary data.</text>
</comment>
<organism evidence="2 4">
    <name type="scientific">Adineta ricciae</name>
    <name type="common">Rotifer</name>
    <dbReference type="NCBI Taxonomy" id="249248"/>
    <lineage>
        <taxon>Eukaryota</taxon>
        <taxon>Metazoa</taxon>
        <taxon>Spiralia</taxon>
        <taxon>Gnathifera</taxon>
        <taxon>Rotifera</taxon>
        <taxon>Eurotatoria</taxon>
        <taxon>Bdelloidea</taxon>
        <taxon>Adinetida</taxon>
        <taxon>Adinetidae</taxon>
        <taxon>Adineta</taxon>
    </lineage>
</organism>
<dbReference type="Proteomes" id="UP000663852">
    <property type="component" value="Unassembled WGS sequence"/>
</dbReference>
<name>A0A815JMZ0_ADIRI</name>
<dbReference type="OrthoDB" id="10663338at2759"/>
<evidence type="ECO:0000313" key="1">
    <source>
        <dbReference type="EMBL" id="CAF1035278.1"/>
    </source>
</evidence>
<evidence type="ECO:0000313" key="2">
    <source>
        <dbReference type="EMBL" id="CAF1382121.1"/>
    </source>
</evidence>
<dbReference type="EMBL" id="CAJNOR010000913">
    <property type="protein sequence ID" value="CAF1035278.1"/>
    <property type="molecule type" value="Genomic_DNA"/>
</dbReference>
<proteinExistence type="predicted"/>
<sequence>MRIRSFSQYHPRLAFNYLLLAEFCVAQDQHRQAIKIQELNLANDDLAIKLVYYQMGDSYCQLKQFDIRTLISCLKQMCIFRKLLADVDPLRQVNDPEEICEKFLTFQSKLYRFTNHY</sequence>
<gene>
    <name evidence="2" type="ORF">EDS130_LOCUS34987</name>
    <name evidence="1" type="ORF">XAT740_LOCUS14970</name>
</gene>
<dbReference type="EMBL" id="CAJNOJ010000300">
    <property type="protein sequence ID" value="CAF1382121.1"/>
    <property type="molecule type" value="Genomic_DNA"/>
</dbReference>
<protein>
    <submittedName>
        <fullName evidence="2">Uncharacterized protein</fullName>
    </submittedName>
</protein>
<dbReference type="Proteomes" id="UP000663828">
    <property type="component" value="Unassembled WGS sequence"/>
</dbReference>
<accession>A0A815JMZ0</accession>
<reference evidence="2" key="1">
    <citation type="submission" date="2021-02" db="EMBL/GenBank/DDBJ databases">
        <authorList>
            <person name="Nowell W R."/>
        </authorList>
    </citation>
    <scope>NUCLEOTIDE SEQUENCE</scope>
</reference>
<evidence type="ECO:0000313" key="3">
    <source>
        <dbReference type="Proteomes" id="UP000663828"/>
    </source>
</evidence>
<dbReference type="AlphaFoldDB" id="A0A815JMZ0"/>